<evidence type="ECO:0000313" key="9">
    <source>
        <dbReference type="Proteomes" id="UP000683507"/>
    </source>
</evidence>
<evidence type="ECO:0000256" key="2">
    <source>
        <dbReference type="ARBA" id="ARBA00011900"/>
    </source>
</evidence>
<evidence type="ECO:0000259" key="7">
    <source>
        <dbReference type="Pfam" id="PF07669"/>
    </source>
</evidence>
<evidence type="ECO:0000256" key="1">
    <source>
        <dbReference type="ARBA" id="ARBA00006594"/>
    </source>
</evidence>
<evidence type="ECO:0000256" key="4">
    <source>
        <dbReference type="ARBA" id="ARBA00022679"/>
    </source>
</evidence>
<dbReference type="RefSeq" id="WP_258542299.1">
    <property type="nucleotide sequence ID" value="NZ_OU015584.1"/>
</dbReference>
<evidence type="ECO:0000313" key="8">
    <source>
        <dbReference type="EMBL" id="CAG5083092.1"/>
    </source>
</evidence>
<dbReference type="Pfam" id="PF07669">
    <property type="entry name" value="Eco57I"/>
    <property type="match status" value="1"/>
</dbReference>
<dbReference type="GO" id="GO:0006304">
    <property type="term" value="P:DNA modification"/>
    <property type="evidence" value="ECO:0007669"/>
    <property type="project" value="InterPro"/>
</dbReference>
<dbReference type="REBASE" id="502989">
    <property type="entry name" value="M.Cba30217ORF2086P"/>
</dbReference>
<keyword evidence="3" id="KW-0489">Methyltransferase</keyword>
<protein>
    <recommendedName>
        <fullName evidence="2">site-specific DNA-methyltransferase (adenine-specific)</fullName>
        <ecNumber evidence="2">2.1.1.72</ecNumber>
    </recommendedName>
</protein>
<dbReference type="GO" id="GO:0032259">
    <property type="term" value="P:methylation"/>
    <property type="evidence" value="ECO:0007669"/>
    <property type="project" value="UniProtKB-KW"/>
</dbReference>
<dbReference type="SUPFAM" id="SSF53335">
    <property type="entry name" value="S-adenosyl-L-methionine-dependent methyltransferases"/>
    <property type="match status" value="1"/>
</dbReference>
<dbReference type="PANTHER" id="PTHR33841">
    <property type="entry name" value="DNA METHYLTRANSFERASE YEEA-RELATED"/>
    <property type="match status" value="1"/>
</dbReference>
<dbReference type="InterPro" id="IPR029063">
    <property type="entry name" value="SAM-dependent_MTases_sf"/>
</dbReference>
<gene>
    <name evidence="8" type="ORF">CRYO30217_02086</name>
</gene>
<name>A0A916NBG3_9FLAO</name>
<dbReference type="EMBL" id="OU015584">
    <property type="protein sequence ID" value="CAG5083092.1"/>
    <property type="molecule type" value="Genomic_DNA"/>
</dbReference>
<evidence type="ECO:0000256" key="5">
    <source>
        <dbReference type="ARBA" id="ARBA00022691"/>
    </source>
</evidence>
<dbReference type="InterPro" id="IPR011639">
    <property type="entry name" value="MethylTrfase_TaqI-like_dom"/>
</dbReference>
<sequence length="610" mass="70974">MNKDVQSYLKSYSFDPKKINRLIVSNFLFYNNLYNVDNRIISALHITNDSEDYNELLKFINLHKIQTIENLIEVFEFVVSPEEKVVTGAIYTPEPIRDFILDQTLNDHTELATIKVCDPACGCASFLYSASLKIHELTGRPLSEIYENNIFGLDIQNYSVERSKILLSLAAILNGDDHEEYTFNLFTGNALDFNWSAVTDEFSGFDAVVGNPPYVCSRNIDPESKDLLEKWFVCSTGHPDLYIPFFEIAITNLKEGGILGYITMNTFFKSINGRALREYLSQYKNSIIDFGGHQVFDSKSTYTCICLIRKQSSEILRYTKLNSVDDLQNTLEYDSIDLELLDHFDGWNLQEIELLNRIENAGIPLGKKFKTRNGIATLKNNIYIFTPIDEDEDFYYLQNGKVYQIEKELCTDIVNSNKFTKIESVETILQKVIFPYRYNDQEIEVIDEKELSSSYPRAYKYLKDKRKILATRDKGKGKYEKWYAYGRNQSLEKMRYKLFFPHISADIPNFVVNQEEHLLFYNGLALIAENRVELLLMKKLMSSRLFWFYVTKSSKPYGSGYYSLSRNYIKKFGIPEFTDDEIQFIINQDNQEELNDFIDNKYGINTEILV</sequence>
<comment type="catalytic activity">
    <reaction evidence="6">
        <text>a 2'-deoxyadenosine in DNA + S-adenosyl-L-methionine = an N(6)-methyl-2'-deoxyadenosine in DNA + S-adenosyl-L-homocysteine + H(+)</text>
        <dbReference type="Rhea" id="RHEA:15197"/>
        <dbReference type="Rhea" id="RHEA-COMP:12418"/>
        <dbReference type="Rhea" id="RHEA-COMP:12419"/>
        <dbReference type="ChEBI" id="CHEBI:15378"/>
        <dbReference type="ChEBI" id="CHEBI:57856"/>
        <dbReference type="ChEBI" id="CHEBI:59789"/>
        <dbReference type="ChEBI" id="CHEBI:90615"/>
        <dbReference type="ChEBI" id="CHEBI:90616"/>
        <dbReference type="EC" id="2.1.1.72"/>
    </reaction>
</comment>
<feature type="domain" description="Type II methyltransferase M.TaqI-like" evidence="7">
    <location>
        <begin position="148"/>
        <end position="296"/>
    </location>
</feature>
<evidence type="ECO:0000256" key="3">
    <source>
        <dbReference type="ARBA" id="ARBA00022603"/>
    </source>
</evidence>
<dbReference type="KEGG" id="ptan:CRYO30217_02086"/>
<accession>A0A916NBG3</accession>
<dbReference type="Gene3D" id="3.40.50.150">
    <property type="entry name" value="Vaccinia Virus protein VP39"/>
    <property type="match status" value="1"/>
</dbReference>
<comment type="similarity">
    <text evidence="1">Belongs to the N(4)/N(6)-methyltransferase family.</text>
</comment>
<proteinExistence type="inferred from homology"/>
<dbReference type="CDD" id="cd02440">
    <property type="entry name" value="AdoMet_MTases"/>
    <property type="match status" value="1"/>
</dbReference>
<dbReference type="PRINTS" id="PR00507">
    <property type="entry name" value="N12N6MTFRASE"/>
</dbReference>
<keyword evidence="5" id="KW-0949">S-adenosyl-L-methionine</keyword>
<dbReference type="GO" id="GO:0003676">
    <property type="term" value="F:nucleic acid binding"/>
    <property type="evidence" value="ECO:0007669"/>
    <property type="project" value="InterPro"/>
</dbReference>
<dbReference type="PROSITE" id="PS00092">
    <property type="entry name" value="N6_MTASE"/>
    <property type="match status" value="1"/>
</dbReference>
<reference evidence="8" key="1">
    <citation type="submission" date="2021-04" db="EMBL/GenBank/DDBJ databases">
        <authorList>
            <person name="Rodrigo-Torres L."/>
            <person name="Arahal R. D."/>
            <person name="Lucena T."/>
        </authorList>
    </citation>
    <scope>NUCLEOTIDE SEQUENCE</scope>
    <source>
        <strain evidence="8">AS29M-1</strain>
    </source>
</reference>
<dbReference type="AlphaFoldDB" id="A0A916NBG3"/>
<evidence type="ECO:0000256" key="6">
    <source>
        <dbReference type="ARBA" id="ARBA00047942"/>
    </source>
</evidence>
<dbReference type="EC" id="2.1.1.72" evidence="2"/>
<organism evidence="8 9">
    <name type="scientific">Parvicella tangerina</name>
    <dbReference type="NCBI Taxonomy" id="2829795"/>
    <lineage>
        <taxon>Bacteria</taxon>
        <taxon>Pseudomonadati</taxon>
        <taxon>Bacteroidota</taxon>
        <taxon>Flavobacteriia</taxon>
        <taxon>Flavobacteriales</taxon>
        <taxon>Parvicellaceae</taxon>
        <taxon>Parvicella</taxon>
    </lineage>
</organism>
<dbReference type="PANTHER" id="PTHR33841:SF5">
    <property type="entry name" value="DNA METHYLASE (MODIFICATION METHYLASE) (METHYLTRANSFERASE)-RELATED"/>
    <property type="match status" value="1"/>
</dbReference>
<dbReference type="InterPro" id="IPR002052">
    <property type="entry name" value="DNA_methylase_N6_adenine_CS"/>
</dbReference>
<dbReference type="Proteomes" id="UP000683507">
    <property type="component" value="Chromosome"/>
</dbReference>
<keyword evidence="9" id="KW-1185">Reference proteome</keyword>
<dbReference type="InterPro" id="IPR050953">
    <property type="entry name" value="N4_N6_ade-DNA_methylase"/>
</dbReference>
<keyword evidence="4" id="KW-0808">Transferase</keyword>
<dbReference type="GO" id="GO:0009007">
    <property type="term" value="F:site-specific DNA-methyltransferase (adenine-specific) activity"/>
    <property type="evidence" value="ECO:0007669"/>
    <property type="project" value="UniProtKB-EC"/>
</dbReference>